<sequence length="185" mass="20272">MGEELEFNTCEDGLPIQAVVYESVVLGGTFDHLHGGHESLLKAAANLARKRVVVGITTGEMLEKKALAHLIQPFEGRKKAVEEYLKSVKPGLEVEVHPITDPFGPSIIDEDLQAIIVSKETVAGGQAVNKKRAERGLKLLKIEVIELVEGEGEKLSSTLRRQQLAREIEEQSVSRDAKVEEPLST</sequence>
<organism evidence="5 6">
    <name type="scientific">Adiantum capillus-veneris</name>
    <name type="common">Maidenhair fern</name>
    <dbReference type="NCBI Taxonomy" id="13818"/>
    <lineage>
        <taxon>Eukaryota</taxon>
        <taxon>Viridiplantae</taxon>
        <taxon>Streptophyta</taxon>
        <taxon>Embryophyta</taxon>
        <taxon>Tracheophyta</taxon>
        <taxon>Polypodiopsida</taxon>
        <taxon>Polypodiidae</taxon>
        <taxon>Polypodiales</taxon>
        <taxon>Pteridineae</taxon>
        <taxon>Pteridaceae</taxon>
        <taxon>Vittarioideae</taxon>
        <taxon>Adiantum</taxon>
    </lineage>
</organism>
<dbReference type="OrthoDB" id="27911at2759"/>
<dbReference type="InterPro" id="IPR014729">
    <property type="entry name" value="Rossmann-like_a/b/a_fold"/>
</dbReference>
<dbReference type="EMBL" id="JABFUD020000022">
    <property type="protein sequence ID" value="KAI5062670.1"/>
    <property type="molecule type" value="Genomic_DNA"/>
</dbReference>
<feature type="domain" description="Cytidyltransferase-like" evidence="3">
    <location>
        <begin position="25"/>
        <end position="162"/>
    </location>
</feature>
<reference evidence="5" key="1">
    <citation type="submission" date="2021-01" db="EMBL/GenBank/DDBJ databases">
        <title>Adiantum capillus-veneris genome.</title>
        <authorList>
            <person name="Fang Y."/>
            <person name="Liao Q."/>
        </authorList>
    </citation>
    <scope>NUCLEOTIDE SEQUENCE</scope>
    <source>
        <strain evidence="5">H3</strain>
        <tissue evidence="5">Leaf</tissue>
    </source>
</reference>
<dbReference type="PANTHER" id="PTHR10695">
    <property type="entry name" value="DEPHOSPHO-COA KINASE-RELATED"/>
    <property type="match status" value="1"/>
</dbReference>
<evidence type="ECO:0000256" key="2">
    <source>
        <dbReference type="SAM" id="MobiDB-lite"/>
    </source>
</evidence>
<dbReference type="GO" id="GO:0004140">
    <property type="term" value="F:dephospho-CoA kinase activity"/>
    <property type="evidence" value="ECO:0007669"/>
    <property type="project" value="TreeGrafter"/>
</dbReference>
<dbReference type="CDD" id="cd02164">
    <property type="entry name" value="PPAT_CoAS"/>
    <property type="match status" value="1"/>
</dbReference>
<evidence type="ECO:0000313" key="5">
    <source>
        <dbReference type="EMBL" id="KAI5062670.1"/>
    </source>
</evidence>
<evidence type="ECO:0000313" key="4">
    <source>
        <dbReference type="EMBL" id="KAI5062169.1"/>
    </source>
</evidence>
<dbReference type="Pfam" id="PF01467">
    <property type="entry name" value="CTP_transf_like"/>
    <property type="match status" value="1"/>
</dbReference>
<dbReference type="InterPro" id="IPR004821">
    <property type="entry name" value="Cyt_trans-like"/>
</dbReference>
<proteinExistence type="predicted"/>
<comment type="caution">
    <text evidence="5">The sequence shown here is derived from an EMBL/GenBank/DDBJ whole genome shotgun (WGS) entry which is preliminary data.</text>
</comment>
<dbReference type="Proteomes" id="UP000886520">
    <property type="component" value="Chromosome 22"/>
</dbReference>
<dbReference type="Gene3D" id="3.40.50.620">
    <property type="entry name" value="HUPs"/>
    <property type="match status" value="1"/>
</dbReference>
<comment type="pathway">
    <text evidence="1">Cofactor biosynthesis; coenzyme A biosynthesis.</text>
</comment>
<dbReference type="EMBL" id="JABFUD020000022">
    <property type="protein sequence ID" value="KAI5062169.1"/>
    <property type="molecule type" value="Genomic_DNA"/>
</dbReference>
<gene>
    <name evidence="4" type="ORF">GOP47_0022708</name>
    <name evidence="5" type="ORF">GOP47_0023209</name>
</gene>
<dbReference type="FunFam" id="3.40.50.620:FF:000089">
    <property type="entry name" value="Bifunctional coenzyme A synthase"/>
    <property type="match status" value="1"/>
</dbReference>
<dbReference type="PANTHER" id="PTHR10695:SF46">
    <property type="entry name" value="BIFUNCTIONAL COENZYME A SYNTHASE-RELATED"/>
    <property type="match status" value="1"/>
</dbReference>
<dbReference type="SUPFAM" id="SSF52374">
    <property type="entry name" value="Nucleotidylyl transferase"/>
    <property type="match status" value="1"/>
</dbReference>
<accession>A0A9D4U7Q2</accession>
<dbReference type="GO" id="GO:0015937">
    <property type="term" value="P:coenzyme A biosynthetic process"/>
    <property type="evidence" value="ECO:0007669"/>
    <property type="project" value="TreeGrafter"/>
</dbReference>
<evidence type="ECO:0000259" key="3">
    <source>
        <dbReference type="Pfam" id="PF01467"/>
    </source>
</evidence>
<dbReference type="AlphaFoldDB" id="A0A9D4U7Q2"/>
<evidence type="ECO:0000256" key="1">
    <source>
        <dbReference type="ARBA" id="ARBA00004724"/>
    </source>
</evidence>
<feature type="region of interest" description="Disordered" evidence="2">
    <location>
        <begin position="166"/>
        <end position="185"/>
    </location>
</feature>
<protein>
    <recommendedName>
        <fullName evidence="3">Cytidyltransferase-like domain-containing protein</fullName>
    </recommendedName>
</protein>
<keyword evidence="6" id="KW-1185">Reference proteome</keyword>
<evidence type="ECO:0000313" key="6">
    <source>
        <dbReference type="Proteomes" id="UP000886520"/>
    </source>
</evidence>
<name>A0A9D4U7Q2_ADICA</name>
<dbReference type="NCBIfam" id="NF001985">
    <property type="entry name" value="PRK00777.1"/>
    <property type="match status" value="1"/>
</dbReference>